<evidence type="ECO:0000313" key="1">
    <source>
        <dbReference type="EMBL" id="MBM9477564.1"/>
    </source>
</evidence>
<organism evidence="1 2">
    <name type="scientific">Nakamurella flavida</name>
    <dbReference type="NCBI Taxonomy" id="363630"/>
    <lineage>
        <taxon>Bacteria</taxon>
        <taxon>Bacillati</taxon>
        <taxon>Actinomycetota</taxon>
        <taxon>Actinomycetes</taxon>
        <taxon>Nakamurellales</taxon>
        <taxon>Nakamurellaceae</taxon>
        <taxon>Nakamurella</taxon>
    </lineage>
</organism>
<comment type="caution">
    <text evidence="1">The sequence shown here is derived from an EMBL/GenBank/DDBJ whole genome shotgun (WGS) entry which is preliminary data.</text>
</comment>
<gene>
    <name evidence="1" type="ORF">JL107_14025</name>
</gene>
<accession>A0A938YLV5</accession>
<evidence type="ECO:0000313" key="2">
    <source>
        <dbReference type="Proteomes" id="UP000663801"/>
    </source>
</evidence>
<dbReference type="RefSeq" id="WP_205257688.1">
    <property type="nucleotide sequence ID" value="NZ_BAAAPV010000005.1"/>
</dbReference>
<sequence length="243" mass="25572">MIEVLVMSCLAGTGAPTGRIDLGDARAAELAALTARTGTPVHPVGPRPGKDIDPLLRGRVLVVGDDADLAAVALRVLRRNLLGSVELAYAPARPTALTRLWNLPVGPDAVRTAATAPAHPVPLVRDDVGGVLLAEGSLTPLLGATYVDEHKVLAGPALRLQVRPDRARGLLVTVERRGALPWTRRRTTTAGRAVQIGSAAPSLVTSDGVEHPRRMDRWTFYRHTEDLLLVGADPAAPAGPAAR</sequence>
<proteinExistence type="predicted"/>
<dbReference type="AlphaFoldDB" id="A0A938YLV5"/>
<keyword evidence="2" id="KW-1185">Reference proteome</keyword>
<dbReference type="EMBL" id="JAERWL010000011">
    <property type="protein sequence ID" value="MBM9477564.1"/>
    <property type="molecule type" value="Genomic_DNA"/>
</dbReference>
<reference evidence="1" key="1">
    <citation type="submission" date="2021-01" db="EMBL/GenBank/DDBJ databases">
        <title>KCTC 19127 draft genome.</title>
        <authorList>
            <person name="An D."/>
        </authorList>
    </citation>
    <scope>NUCLEOTIDE SEQUENCE</scope>
    <source>
        <strain evidence="1">KCTC 19127</strain>
    </source>
</reference>
<protein>
    <submittedName>
        <fullName evidence="1">Uncharacterized protein</fullName>
    </submittedName>
</protein>
<name>A0A938YLV5_9ACTN</name>
<dbReference type="Proteomes" id="UP000663801">
    <property type="component" value="Unassembled WGS sequence"/>
</dbReference>